<evidence type="ECO:0000256" key="3">
    <source>
        <dbReference type="ARBA" id="ARBA00022679"/>
    </source>
</evidence>
<reference evidence="6 7" key="1">
    <citation type="submission" date="2013-05" db="EMBL/GenBank/DDBJ databases">
        <title>Drechslerella stenobrocha genome reveals carnivorous origination and mechanical trapping mechanism of predatory fungi.</title>
        <authorList>
            <person name="Liu X."/>
            <person name="Zhang W."/>
            <person name="Liu K."/>
        </authorList>
    </citation>
    <scope>NUCLEOTIDE SEQUENCE [LARGE SCALE GENOMIC DNA]</scope>
    <source>
        <strain evidence="6 7">248</strain>
    </source>
</reference>
<evidence type="ECO:0000256" key="5">
    <source>
        <dbReference type="SAM" id="Phobius"/>
    </source>
</evidence>
<evidence type="ECO:0000256" key="1">
    <source>
        <dbReference type="ARBA" id="ARBA00007677"/>
    </source>
</evidence>
<name>W7IF08_9PEZI</name>
<dbReference type="GO" id="GO:0006493">
    <property type="term" value="P:protein O-linked glycosylation"/>
    <property type="evidence" value="ECO:0007669"/>
    <property type="project" value="TreeGrafter"/>
</dbReference>
<keyword evidence="5" id="KW-0812">Transmembrane</keyword>
<dbReference type="PANTHER" id="PTHR31121:SF10">
    <property type="entry name" value="MANNOSYLTRANSFERASE KTR2-RELATED"/>
    <property type="match status" value="1"/>
</dbReference>
<dbReference type="GO" id="GO:0000026">
    <property type="term" value="F:alpha-1,2-mannosyltransferase activity"/>
    <property type="evidence" value="ECO:0007669"/>
    <property type="project" value="TreeGrafter"/>
</dbReference>
<feature type="transmembrane region" description="Helical" evidence="5">
    <location>
        <begin position="54"/>
        <end position="72"/>
    </location>
</feature>
<evidence type="ECO:0000313" key="6">
    <source>
        <dbReference type="EMBL" id="EWC47630.1"/>
    </source>
</evidence>
<protein>
    <submittedName>
        <fullName evidence="6">Uncharacterized protein</fullName>
    </submittedName>
</protein>
<proteinExistence type="inferred from homology"/>
<feature type="region of interest" description="Disordered" evidence="4">
    <location>
        <begin position="80"/>
        <end position="147"/>
    </location>
</feature>
<dbReference type="PANTHER" id="PTHR31121">
    <property type="entry name" value="ALPHA-1,2 MANNOSYLTRANSFERASE KTR1"/>
    <property type="match status" value="1"/>
</dbReference>
<dbReference type="Proteomes" id="UP000024837">
    <property type="component" value="Unassembled WGS sequence"/>
</dbReference>
<dbReference type="InterPro" id="IPR002685">
    <property type="entry name" value="Glyco_trans_15"/>
</dbReference>
<dbReference type="HOGENOM" id="CLU_024327_0_1_1"/>
<feature type="compositionally biased region" description="Low complexity" evidence="4">
    <location>
        <begin position="102"/>
        <end position="116"/>
    </location>
</feature>
<evidence type="ECO:0000256" key="2">
    <source>
        <dbReference type="ARBA" id="ARBA00022676"/>
    </source>
</evidence>
<keyword evidence="7" id="KW-1185">Reference proteome</keyword>
<dbReference type="SUPFAM" id="SSF53448">
    <property type="entry name" value="Nucleotide-diphospho-sugar transferases"/>
    <property type="match status" value="1"/>
</dbReference>
<evidence type="ECO:0000256" key="4">
    <source>
        <dbReference type="SAM" id="MobiDB-lite"/>
    </source>
</evidence>
<evidence type="ECO:0000313" key="7">
    <source>
        <dbReference type="Proteomes" id="UP000024837"/>
    </source>
</evidence>
<keyword evidence="3" id="KW-0808">Transferase</keyword>
<dbReference type="EMBL" id="KI966409">
    <property type="protein sequence ID" value="EWC47630.1"/>
    <property type="molecule type" value="Genomic_DNA"/>
</dbReference>
<dbReference type="InterPro" id="IPR029044">
    <property type="entry name" value="Nucleotide-diphossugar_trans"/>
</dbReference>
<keyword evidence="5" id="KW-1133">Transmembrane helix</keyword>
<dbReference type="Gene3D" id="3.90.550.10">
    <property type="entry name" value="Spore Coat Polysaccharide Biosynthesis Protein SpsA, Chain A"/>
    <property type="match status" value="1"/>
</dbReference>
<gene>
    <name evidence="6" type="ORF">DRE_03250</name>
</gene>
<dbReference type="AlphaFoldDB" id="W7IF08"/>
<accession>W7IF08</accession>
<dbReference type="GO" id="GO:0016020">
    <property type="term" value="C:membrane"/>
    <property type="evidence" value="ECO:0007669"/>
    <property type="project" value="InterPro"/>
</dbReference>
<dbReference type="FunFam" id="3.90.550.10:FF:000051">
    <property type="entry name" value="Alpha-1,2-mannosyltransferase (Ktr4)"/>
    <property type="match status" value="1"/>
</dbReference>
<dbReference type="GO" id="GO:0005794">
    <property type="term" value="C:Golgi apparatus"/>
    <property type="evidence" value="ECO:0007669"/>
    <property type="project" value="TreeGrafter"/>
</dbReference>
<dbReference type="Pfam" id="PF01793">
    <property type="entry name" value="Glyco_transf_15"/>
    <property type="match status" value="1"/>
</dbReference>
<organism evidence="6 7">
    <name type="scientific">Drechslerella stenobrocha 248</name>
    <dbReference type="NCBI Taxonomy" id="1043628"/>
    <lineage>
        <taxon>Eukaryota</taxon>
        <taxon>Fungi</taxon>
        <taxon>Dikarya</taxon>
        <taxon>Ascomycota</taxon>
        <taxon>Pezizomycotina</taxon>
        <taxon>Orbiliomycetes</taxon>
        <taxon>Orbiliales</taxon>
        <taxon>Orbiliaceae</taxon>
        <taxon>Drechslerella</taxon>
    </lineage>
</organism>
<dbReference type="OrthoDB" id="439943at2759"/>
<dbReference type="GO" id="GO:0006487">
    <property type="term" value="P:protein N-linked glycosylation"/>
    <property type="evidence" value="ECO:0007669"/>
    <property type="project" value="TreeGrafter"/>
</dbReference>
<keyword evidence="2" id="KW-0328">Glycosyltransferase</keyword>
<keyword evidence="5" id="KW-0472">Membrane</keyword>
<comment type="similarity">
    <text evidence="1">Belongs to the glycosyltransferase 15 family.</text>
</comment>
<sequence>MYADRSPISPSFTSNPFDRYNTARSMLPEGTGGIGVGSWDRASSRKTGGERKRVVRVIIGSLLIGFVLWFFVRTRQNSSDSYSHSHTAGAGEGKAKHDIVDSGPASIKPPSSSSSSNGDVQDTYSPPAIHHAPAPAPVPAGSTDREQVGKEKASFVMLIRNQELEDALKSMKQIEDRFNRKYKYPWTFLNDVPFTEEFIRETTKRASGKTEYGLIPKEHWSLPDAIDEPKMRAAMKKLEEDKVIYGGSLSYRHMCRFNSGFFWRQELLEKYSWYWRVEPGIGFYCDVEYDPFEFLRVSGKKYGFTITLPEYKSTIPTLWEETLKFMKTNPQYLNSNSSLQYLLEDKDQGKGLDANPEYNGCHFWSNFEIASLDLWRSEAYRKYFDHLDQAGGFFYERWGDAPVHSIAAALFLGTQEVHHFADMGYMHVPWSRCPQPKEFHKYGQCVCPFELKDSFDLSGWSCQPRWWKIAGKEYGS</sequence>
<dbReference type="GO" id="GO:0000032">
    <property type="term" value="P:cell wall mannoprotein biosynthetic process"/>
    <property type="evidence" value="ECO:0007669"/>
    <property type="project" value="TreeGrafter"/>
</dbReference>